<keyword evidence="1" id="KW-1133">Transmembrane helix</keyword>
<feature type="transmembrane region" description="Helical" evidence="1">
    <location>
        <begin position="216"/>
        <end position="235"/>
    </location>
</feature>
<organism evidence="2 3">
    <name type="scientific">PS1 clade bacterium</name>
    <dbReference type="NCBI Taxonomy" id="2175152"/>
    <lineage>
        <taxon>Bacteria</taxon>
        <taxon>Pseudomonadati</taxon>
        <taxon>Pseudomonadota</taxon>
        <taxon>Alphaproteobacteria</taxon>
        <taxon>PS1 clade</taxon>
    </lineage>
</organism>
<name>A0A368DPI3_9PROT</name>
<dbReference type="EMBL" id="QOQD01000005">
    <property type="protein sequence ID" value="RCL73742.1"/>
    <property type="molecule type" value="Genomic_DNA"/>
</dbReference>
<evidence type="ECO:0000313" key="3">
    <source>
        <dbReference type="Proteomes" id="UP000253570"/>
    </source>
</evidence>
<feature type="transmembrane region" description="Helical" evidence="1">
    <location>
        <begin position="42"/>
        <end position="66"/>
    </location>
</feature>
<accession>A0A368DPI3</accession>
<evidence type="ECO:0000256" key="1">
    <source>
        <dbReference type="SAM" id="Phobius"/>
    </source>
</evidence>
<feature type="transmembrane region" description="Helical" evidence="1">
    <location>
        <begin position="172"/>
        <end position="196"/>
    </location>
</feature>
<dbReference type="Proteomes" id="UP000253570">
    <property type="component" value="Unassembled WGS sequence"/>
</dbReference>
<sequence>MIKSQYSHILIAVLLQCLFFLYPLSGNAGILFILFYASPLPLYLIGIIYNWKFSALTALLSSLLIYYQTFKLFGLTQVVLYSAIFAIPAIYFTYLINLNRKLSDETEDIAWYPLSYLISKILITSMLLAIIGVLFLGTNFSDYQAAITSIYSNVYQIRPDLEQAIQLNTIELISASLPVLFVIFWVFIFICNLWISLKLASLWGFLNRPWPNFDQINLPTTYIYALLLFMVLSYLTSGIFQIISISITFSILVGYSICGLSILHNVTKDIRLRPVILTALYTIVLIFIPFIIPITILGILNYKKNLRDIIKKRR</sequence>
<feature type="transmembrane region" description="Helical" evidence="1">
    <location>
        <begin position="78"/>
        <end position="96"/>
    </location>
</feature>
<feature type="transmembrane region" description="Helical" evidence="1">
    <location>
        <begin position="275"/>
        <end position="302"/>
    </location>
</feature>
<gene>
    <name evidence="2" type="ORF">DBW71_02900</name>
</gene>
<keyword evidence="1" id="KW-0472">Membrane</keyword>
<protein>
    <submittedName>
        <fullName evidence="2">DUF2232 domain-containing protein</fullName>
    </submittedName>
</protein>
<feature type="transmembrane region" description="Helical" evidence="1">
    <location>
        <begin position="242"/>
        <end position="263"/>
    </location>
</feature>
<keyword evidence="1" id="KW-0812">Transmembrane</keyword>
<dbReference type="AlphaFoldDB" id="A0A368DPI3"/>
<dbReference type="InterPro" id="IPR018710">
    <property type="entry name" value="DUF2232"/>
</dbReference>
<proteinExistence type="predicted"/>
<feature type="transmembrane region" description="Helical" evidence="1">
    <location>
        <begin position="116"/>
        <end position="136"/>
    </location>
</feature>
<dbReference type="Pfam" id="PF09991">
    <property type="entry name" value="DUF2232"/>
    <property type="match status" value="1"/>
</dbReference>
<evidence type="ECO:0000313" key="2">
    <source>
        <dbReference type="EMBL" id="RCL73742.1"/>
    </source>
</evidence>
<reference evidence="2 3" key="1">
    <citation type="journal article" date="2018" name="Microbiome">
        <title>Fine metagenomic profile of the Mediterranean stratified and mixed water columns revealed by assembly and recruitment.</title>
        <authorList>
            <person name="Haro-Moreno J.M."/>
            <person name="Lopez-Perez M."/>
            <person name="De La Torre J.R."/>
            <person name="Picazo A."/>
            <person name="Camacho A."/>
            <person name="Rodriguez-Valera F."/>
        </authorList>
    </citation>
    <scope>NUCLEOTIDE SEQUENCE [LARGE SCALE GENOMIC DNA]</scope>
    <source>
        <strain evidence="2">MED-G57</strain>
    </source>
</reference>
<comment type="caution">
    <text evidence="2">The sequence shown here is derived from an EMBL/GenBank/DDBJ whole genome shotgun (WGS) entry which is preliminary data.</text>
</comment>
<feature type="transmembrane region" description="Helical" evidence="1">
    <location>
        <begin position="12"/>
        <end position="36"/>
    </location>
</feature>